<reference evidence="3" key="1">
    <citation type="journal article" date="2019" name="Int. J. Syst. Evol. Microbiol.">
        <title>The Global Catalogue of Microorganisms (GCM) 10K type strain sequencing project: providing services to taxonomists for standard genome sequencing and annotation.</title>
        <authorList>
            <consortium name="The Broad Institute Genomics Platform"/>
            <consortium name="The Broad Institute Genome Sequencing Center for Infectious Disease"/>
            <person name="Wu L."/>
            <person name="Ma J."/>
        </authorList>
    </citation>
    <scope>NUCLEOTIDE SEQUENCE [LARGE SCALE GENOMIC DNA]</scope>
    <source>
        <strain evidence="3">KCTC 52168</strain>
    </source>
</reference>
<dbReference type="SUPFAM" id="SSF46894">
    <property type="entry name" value="C-terminal effector domain of the bipartite response regulators"/>
    <property type="match status" value="1"/>
</dbReference>
<gene>
    <name evidence="2" type="ORF">ACFOEN_10635</name>
</gene>
<proteinExistence type="predicted"/>
<feature type="domain" description="HTH luxR-type" evidence="1">
    <location>
        <begin position="172"/>
        <end position="229"/>
    </location>
</feature>
<comment type="caution">
    <text evidence="2">The sequence shown here is derived from an EMBL/GenBank/DDBJ whole genome shotgun (WGS) entry which is preliminary data.</text>
</comment>
<protein>
    <submittedName>
        <fullName evidence="2">Helix-turn-helix transcriptional regulator</fullName>
    </submittedName>
</protein>
<dbReference type="PRINTS" id="PR00038">
    <property type="entry name" value="HTHLUXR"/>
</dbReference>
<dbReference type="EMBL" id="JBHRTI010000004">
    <property type="protein sequence ID" value="MFC3148098.1"/>
    <property type="molecule type" value="Genomic_DNA"/>
</dbReference>
<dbReference type="InterPro" id="IPR036388">
    <property type="entry name" value="WH-like_DNA-bd_sf"/>
</dbReference>
<organism evidence="2 3">
    <name type="scientific">Piscinibacterium candidicorallinum</name>
    <dbReference type="NCBI Taxonomy" id="1793872"/>
    <lineage>
        <taxon>Bacteria</taxon>
        <taxon>Pseudomonadati</taxon>
        <taxon>Pseudomonadota</taxon>
        <taxon>Betaproteobacteria</taxon>
        <taxon>Burkholderiales</taxon>
        <taxon>Piscinibacterium</taxon>
    </lineage>
</organism>
<evidence type="ECO:0000313" key="2">
    <source>
        <dbReference type="EMBL" id="MFC3148098.1"/>
    </source>
</evidence>
<dbReference type="Proteomes" id="UP001595556">
    <property type="component" value="Unassembled WGS sequence"/>
</dbReference>
<dbReference type="InterPro" id="IPR016032">
    <property type="entry name" value="Sig_transdc_resp-reg_C-effctor"/>
</dbReference>
<keyword evidence="3" id="KW-1185">Reference proteome</keyword>
<name>A0ABV7H2G2_9BURK</name>
<dbReference type="Pfam" id="PF00196">
    <property type="entry name" value="GerE"/>
    <property type="match status" value="1"/>
</dbReference>
<evidence type="ECO:0000313" key="3">
    <source>
        <dbReference type="Proteomes" id="UP001595556"/>
    </source>
</evidence>
<dbReference type="SMART" id="SM00421">
    <property type="entry name" value="HTH_LUXR"/>
    <property type="match status" value="1"/>
</dbReference>
<dbReference type="Gene3D" id="1.10.10.10">
    <property type="entry name" value="Winged helix-like DNA-binding domain superfamily/Winged helix DNA-binding domain"/>
    <property type="match status" value="1"/>
</dbReference>
<dbReference type="RefSeq" id="WP_377303724.1">
    <property type="nucleotide sequence ID" value="NZ_CP180191.1"/>
</dbReference>
<sequence>MLTNLNTGPGTGSTSSGVDLSALGNALGAAFSAPARAAEAPAPAALPQAFESLAALLELVDCAILIVTLDGHALFSNSRAHKELLVPGVIDLQGGTLRLSQQAVNDRLDYALKAARLGKRSLIVLPTQGEPTTVAVLPLAARANSGEPYAVALVSGRTDIASRPEIVMFARHFGLTPTEARVLDALCAGFRPKDIAEREQVAESTVRTHVKALCTKTGTAGIQDVLRMIARLPPVATRDVALAAGASAAPSRPRKRV</sequence>
<evidence type="ECO:0000259" key="1">
    <source>
        <dbReference type="SMART" id="SM00421"/>
    </source>
</evidence>
<dbReference type="InterPro" id="IPR000792">
    <property type="entry name" value="Tscrpt_reg_LuxR_C"/>
</dbReference>
<accession>A0ABV7H2G2</accession>